<reference evidence="3 4" key="1">
    <citation type="submission" date="2019-02" db="EMBL/GenBank/DDBJ databases">
        <title>Kribbella capetownensis sp. nov. and Kribbella speibonae sp. nov., isolated from soil.</title>
        <authorList>
            <person name="Curtis S.M."/>
            <person name="Norton I."/>
            <person name="Everest G.J."/>
            <person name="Meyers P.R."/>
        </authorList>
    </citation>
    <scope>NUCLEOTIDE SEQUENCE [LARGE SCALE GENOMIC DNA]</scope>
    <source>
        <strain evidence="3 4">KCTC 29219</strain>
    </source>
</reference>
<keyword evidence="4" id="KW-1185">Reference proteome</keyword>
<dbReference type="OrthoDB" id="3675359at2"/>
<evidence type="ECO:0000313" key="3">
    <source>
        <dbReference type="EMBL" id="TCC06303.1"/>
    </source>
</evidence>
<dbReference type="Pfam" id="PF07721">
    <property type="entry name" value="TPR_4"/>
    <property type="match status" value="3"/>
</dbReference>
<dbReference type="InterPro" id="IPR011990">
    <property type="entry name" value="TPR-like_helical_dom_sf"/>
</dbReference>
<dbReference type="InterPro" id="IPR050807">
    <property type="entry name" value="TransReg_Diox_bact_type"/>
</dbReference>
<sequence>MRATQPYLGNRLRTLRMEKGLSQKALAGDMVTPSYISLLEAGERMPTLDVILHLARALETTPADLLGEDYRDVFAPHPSAPASGPSAVAGQLYARSLVDLGDYAGAREVLERELSQAKGRSAGDEVLELSLELSRVLAAAGDHPARLELLDEMLAALSGAVPAVRISVAIDRASTLRELGRFGQARDAAEELLSEEFLAEAAAPHERVRLLGVLVSVLCEIGELEDVERLTQELRADAAATGQHAIVGRAHWLTGMALVRLGRQQEAVEELKQAGSLLQFGSMSMLDWLRFCRSTASILLAAGDPESALAWLTTAEAAAGVTDLTSERMALLRVRAEYELAAGNPSRAAELYAQVTEGPEMLSGLPLITALRGQADALRGAGEVQAAIEVLRRAAQLYEESDSFRQASAVWREIDELRA</sequence>
<dbReference type="GO" id="GO:0042802">
    <property type="term" value="F:identical protein binding"/>
    <property type="evidence" value="ECO:0007669"/>
    <property type="project" value="InterPro"/>
</dbReference>
<dbReference type="Gene3D" id="1.10.260.40">
    <property type="entry name" value="lambda repressor-like DNA-binding domains"/>
    <property type="match status" value="1"/>
</dbReference>
<keyword evidence="1" id="KW-0238">DNA-binding</keyword>
<name>A0A4R0H8D7_9ACTN</name>
<organism evidence="3 4">
    <name type="scientific">Kribbella soli</name>
    <dbReference type="NCBI Taxonomy" id="1124743"/>
    <lineage>
        <taxon>Bacteria</taxon>
        <taxon>Bacillati</taxon>
        <taxon>Actinomycetota</taxon>
        <taxon>Actinomycetes</taxon>
        <taxon>Propionibacteriales</taxon>
        <taxon>Kribbellaceae</taxon>
        <taxon>Kribbella</taxon>
    </lineage>
</organism>
<dbReference type="Proteomes" id="UP000292346">
    <property type="component" value="Unassembled WGS sequence"/>
</dbReference>
<dbReference type="EMBL" id="SJJZ01000003">
    <property type="protein sequence ID" value="TCC06303.1"/>
    <property type="molecule type" value="Genomic_DNA"/>
</dbReference>
<proteinExistence type="predicted"/>
<comment type="caution">
    <text evidence="3">The sequence shown here is derived from an EMBL/GenBank/DDBJ whole genome shotgun (WGS) entry which is preliminary data.</text>
</comment>
<dbReference type="Gene3D" id="1.25.40.10">
    <property type="entry name" value="Tetratricopeptide repeat domain"/>
    <property type="match status" value="2"/>
</dbReference>
<dbReference type="InterPro" id="IPR001387">
    <property type="entry name" value="Cro/C1-type_HTH"/>
</dbReference>
<dbReference type="SUPFAM" id="SSF48452">
    <property type="entry name" value="TPR-like"/>
    <property type="match status" value="2"/>
</dbReference>
<dbReference type="CDD" id="cd00093">
    <property type="entry name" value="HTH_XRE"/>
    <property type="match status" value="1"/>
</dbReference>
<dbReference type="RefSeq" id="WP_131343655.1">
    <property type="nucleotide sequence ID" value="NZ_SJJZ01000003.1"/>
</dbReference>
<dbReference type="PROSITE" id="PS50943">
    <property type="entry name" value="HTH_CROC1"/>
    <property type="match status" value="1"/>
</dbReference>
<dbReference type="InterPro" id="IPR011717">
    <property type="entry name" value="TPR-4"/>
</dbReference>
<dbReference type="Pfam" id="PF13560">
    <property type="entry name" value="HTH_31"/>
    <property type="match status" value="1"/>
</dbReference>
<dbReference type="GO" id="GO:0003700">
    <property type="term" value="F:DNA-binding transcription factor activity"/>
    <property type="evidence" value="ECO:0007669"/>
    <property type="project" value="TreeGrafter"/>
</dbReference>
<feature type="domain" description="HTH cro/C1-type" evidence="2">
    <location>
        <begin position="12"/>
        <end position="65"/>
    </location>
</feature>
<dbReference type="PANTHER" id="PTHR46797:SF1">
    <property type="entry name" value="METHYLPHOSPHONATE SYNTHASE"/>
    <property type="match status" value="1"/>
</dbReference>
<evidence type="ECO:0000259" key="2">
    <source>
        <dbReference type="PROSITE" id="PS50943"/>
    </source>
</evidence>
<dbReference type="Pfam" id="PF13432">
    <property type="entry name" value="TPR_16"/>
    <property type="match status" value="2"/>
</dbReference>
<dbReference type="GO" id="GO:0003677">
    <property type="term" value="F:DNA binding"/>
    <property type="evidence" value="ECO:0007669"/>
    <property type="project" value="UniProtKB-KW"/>
</dbReference>
<evidence type="ECO:0000256" key="1">
    <source>
        <dbReference type="ARBA" id="ARBA00023125"/>
    </source>
</evidence>
<dbReference type="InterPro" id="IPR010982">
    <property type="entry name" value="Lambda_DNA-bd_dom_sf"/>
</dbReference>
<dbReference type="AlphaFoldDB" id="A0A4R0H8D7"/>
<evidence type="ECO:0000313" key="4">
    <source>
        <dbReference type="Proteomes" id="UP000292346"/>
    </source>
</evidence>
<gene>
    <name evidence="3" type="ORF">E0H45_30730</name>
</gene>
<accession>A0A4R0H8D7</accession>
<dbReference type="GO" id="GO:0005829">
    <property type="term" value="C:cytosol"/>
    <property type="evidence" value="ECO:0007669"/>
    <property type="project" value="TreeGrafter"/>
</dbReference>
<dbReference type="SUPFAM" id="SSF47413">
    <property type="entry name" value="lambda repressor-like DNA-binding domains"/>
    <property type="match status" value="1"/>
</dbReference>
<dbReference type="SMART" id="SM00530">
    <property type="entry name" value="HTH_XRE"/>
    <property type="match status" value="1"/>
</dbReference>
<dbReference type="PANTHER" id="PTHR46797">
    <property type="entry name" value="HTH-TYPE TRANSCRIPTIONAL REGULATOR"/>
    <property type="match status" value="1"/>
</dbReference>
<protein>
    <submittedName>
        <fullName evidence="3">Helix-turn-helix domain-containing protein</fullName>
    </submittedName>
</protein>